<dbReference type="PANTHER" id="PTHR12963:SF4">
    <property type="entry name" value="ACTIVATING SIGNAL COINTEGRATOR 1"/>
    <property type="match status" value="1"/>
</dbReference>
<protein>
    <submittedName>
        <fullName evidence="5">Zf-C2HC5 domain-containing protein</fullName>
    </submittedName>
</protein>
<dbReference type="InterPro" id="IPR009349">
    <property type="entry name" value="TRIP4/RQT4_C2HC5_Znf"/>
</dbReference>
<dbReference type="PANTHER" id="PTHR12963">
    <property type="entry name" value="THYROID RECEPTOR INTERACTING PROTEIN RELATED"/>
    <property type="match status" value="1"/>
</dbReference>
<dbReference type="GO" id="GO:0005634">
    <property type="term" value="C:nucleus"/>
    <property type="evidence" value="ECO:0007669"/>
    <property type="project" value="InterPro"/>
</dbReference>
<evidence type="ECO:0000313" key="5">
    <source>
        <dbReference type="WBParaSite" id="SBAD_0000045501-mRNA-1"/>
    </source>
</evidence>
<keyword evidence="1" id="KW-0812">Transmembrane</keyword>
<dbReference type="WBParaSite" id="SBAD_0000045501-mRNA-1">
    <property type="protein sequence ID" value="SBAD_0000045501-mRNA-1"/>
    <property type="gene ID" value="SBAD_0000045501"/>
</dbReference>
<keyword evidence="4" id="KW-1185">Reference proteome</keyword>
<dbReference type="GO" id="GO:0072344">
    <property type="term" value="P:rescue of stalled ribosome"/>
    <property type="evidence" value="ECO:0007669"/>
    <property type="project" value="InterPro"/>
</dbReference>
<evidence type="ECO:0000313" key="4">
    <source>
        <dbReference type="Proteomes" id="UP000270296"/>
    </source>
</evidence>
<dbReference type="GO" id="GO:0045893">
    <property type="term" value="P:positive regulation of DNA-templated transcription"/>
    <property type="evidence" value="ECO:0007669"/>
    <property type="project" value="TreeGrafter"/>
</dbReference>
<dbReference type="AlphaFoldDB" id="A0A183I9Z1"/>
<proteinExistence type="predicted"/>
<evidence type="ECO:0000256" key="1">
    <source>
        <dbReference type="SAM" id="Phobius"/>
    </source>
</evidence>
<organism evidence="5">
    <name type="scientific">Soboliphyme baturini</name>
    <dbReference type="NCBI Taxonomy" id="241478"/>
    <lineage>
        <taxon>Eukaryota</taxon>
        <taxon>Metazoa</taxon>
        <taxon>Ecdysozoa</taxon>
        <taxon>Nematoda</taxon>
        <taxon>Enoplea</taxon>
        <taxon>Dorylaimia</taxon>
        <taxon>Dioctophymatida</taxon>
        <taxon>Dioctophymatoidea</taxon>
        <taxon>Soboliphymatidae</taxon>
        <taxon>Soboliphyme</taxon>
    </lineage>
</organism>
<feature type="domain" description="TRIP4/RQT4 C2HC5-type zinc finger" evidence="2">
    <location>
        <begin position="75"/>
        <end position="110"/>
    </location>
</feature>
<keyword evidence="1" id="KW-1133">Transmembrane helix</keyword>
<gene>
    <name evidence="3" type="ORF">SBAD_LOCUS435</name>
</gene>
<reference evidence="3 4" key="2">
    <citation type="submission" date="2018-11" db="EMBL/GenBank/DDBJ databases">
        <authorList>
            <consortium name="Pathogen Informatics"/>
        </authorList>
    </citation>
    <scope>NUCLEOTIDE SEQUENCE [LARGE SCALE GENOMIC DNA]</scope>
</reference>
<dbReference type="EMBL" id="UZAM01001121">
    <property type="protein sequence ID" value="VDO83564.1"/>
    <property type="molecule type" value="Genomic_DNA"/>
</dbReference>
<dbReference type="OrthoDB" id="338816at2759"/>
<dbReference type="GO" id="GO:0008270">
    <property type="term" value="F:zinc ion binding"/>
    <property type="evidence" value="ECO:0007669"/>
    <property type="project" value="InterPro"/>
</dbReference>
<dbReference type="Pfam" id="PF06221">
    <property type="entry name" value="zf-C2HC5"/>
    <property type="match status" value="1"/>
</dbReference>
<dbReference type="GO" id="GO:0180022">
    <property type="term" value="C:RQC-trigger complex"/>
    <property type="evidence" value="ECO:0007669"/>
    <property type="project" value="InterPro"/>
</dbReference>
<name>A0A183I9Z1_9BILA</name>
<dbReference type="Proteomes" id="UP000270296">
    <property type="component" value="Unassembled WGS sequence"/>
</dbReference>
<keyword evidence="1" id="KW-0472">Membrane</keyword>
<evidence type="ECO:0000313" key="3">
    <source>
        <dbReference type="EMBL" id="VDO83564.1"/>
    </source>
</evidence>
<reference evidence="5" key="1">
    <citation type="submission" date="2016-06" db="UniProtKB">
        <authorList>
            <consortium name="WormBaseParasite"/>
        </authorList>
    </citation>
    <scope>IDENTIFICATION</scope>
</reference>
<accession>A0A183I9Z1</accession>
<evidence type="ECO:0000259" key="2">
    <source>
        <dbReference type="Pfam" id="PF06221"/>
    </source>
</evidence>
<dbReference type="InterPro" id="IPR039128">
    <property type="entry name" value="TRIP4-like"/>
</dbReference>
<sequence length="128" mass="14403">MSSQRDEFADLEMKYGGDGMKKKKRSKMKSADRYALVEESSKESTGSSRIGRKKTVTVDLEDPHQLRFIIPGRVKCDCQASAHGLVNNCLSCGRIVCEQEGSGPCFFCGSLVTMWFYIFCCLYSIYLI</sequence>
<feature type="transmembrane region" description="Helical" evidence="1">
    <location>
        <begin position="104"/>
        <end position="126"/>
    </location>
</feature>